<evidence type="ECO:0000313" key="3">
    <source>
        <dbReference type="EMBL" id="MFD1629261.1"/>
    </source>
</evidence>
<dbReference type="RefSeq" id="WP_379661642.1">
    <property type="nucleotide sequence ID" value="NZ_JBHUDG010000004.1"/>
</dbReference>
<dbReference type="PANTHER" id="PTHR37423">
    <property type="entry name" value="SOLUBLE LYTIC MUREIN TRANSGLYCOSYLASE-RELATED"/>
    <property type="match status" value="1"/>
</dbReference>
<sequence length="252" mass="29223">MIKKSVVTCSLMLIVCIVMKMLGYSYSTDFNKEQKTHIEDVETQVKEDEEDLFSFAEEMLPLGDKKIEYRLSRALKANSFSKRQTLKLHYRAQKYFPIIEPILEEYGIPEDFKYIPLVETELRHGLVSPRGATGVWQFMPQTARLYGLKVNSAEDQRNNLRLSTIAAAKYLRDLYKIFNNWTLVAAAYNVGEGSLKKSIFSQKKDNYFHLKLNRETAAYVYSLVSMKEVIEKPAKYGYKINAPRKLLAYQPN</sequence>
<comment type="caution">
    <text evidence="3">The sequence shown here is derived from an EMBL/GenBank/DDBJ whole genome shotgun (WGS) entry which is preliminary data.</text>
</comment>
<name>A0ABW4I933_9SPHI</name>
<gene>
    <name evidence="3" type="ORF">ACFSAH_05185</name>
</gene>
<dbReference type="Pfam" id="PF01464">
    <property type="entry name" value="SLT"/>
    <property type="match status" value="1"/>
</dbReference>
<keyword evidence="4" id="KW-1185">Reference proteome</keyword>
<dbReference type="SUPFAM" id="SSF53955">
    <property type="entry name" value="Lysozyme-like"/>
    <property type="match status" value="1"/>
</dbReference>
<dbReference type="Gene3D" id="1.10.530.10">
    <property type="match status" value="1"/>
</dbReference>
<dbReference type="PANTHER" id="PTHR37423:SF2">
    <property type="entry name" value="MEMBRANE-BOUND LYTIC MUREIN TRANSGLYCOSYLASE C"/>
    <property type="match status" value="1"/>
</dbReference>
<dbReference type="InterPro" id="IPR008258">
    <property type="entry name" value="Transglycosylase_SLT_dom_1"/>
</dbReference>
<feature type="domain" description="Transglycosylase SLT" evidence="2">
    <location>
        <begin position="109"/>
        <end position="206"/>
    </location>
</feature>
<evidence type="ECO:0000313" key="4">
    <source>
        <dbReference type="Proteomes" id="UP001597118"/>
    </source>
</evidence>
<organism evidence="3 4">
    <name type="scientific">Pseudopedobacter beijingensis</name>
    <dbReference type="NCBI Taxonomy" id="1207056"/>
    <lineage>
        <taxon>Bacteria</taxon>
        <taxon>Pseudomonadati</taxon>
        <taxon>Bacteroidota</taxon>
        <taxon>Sphingobacteriia</taxon>
        <taxon>Sphingobacteriales</taxon>
        <taxon>Sphingobacteriaceae</taxon>
        <taxon>Pseudopedobacter</taxon>
    </lineage>
</organism>
<evidence type="ECO:0000256" key="1">
    <source>
        <dbReference type="ARBA" id="ARBA00007734"/>
    </source>
</evidence>
<dbReference type="EMBL" id="JBHUDG010000004">
    <property type="protein sequence ID" value="MFD1629261.1"/>
    <property type="molecule type" value="Genomic_DNA"/>
</dbReference>
<dbReference type="Proteomes" id="UP001597118">
    <property type="component" value="Unassembled WGS sequence"/>
</dbReference>
<accession>A0ABW4I933</accession>
<reference evidence="4" key="1">
    <citation type="journal article" date="2019" name="Int. J. Syst. Evol. Microbiol.">
        <title>The Global Catalogue of Microorganisms (GCM) 10K type strain sequencing project: providing services to taxonomists for standard genome sequencing and annotation.</title>
        <authorList>
            <consortium name="The Broad Institute Genomics Platform"/>
            <consortium name="The Broad Institute Genome Sequencing Center for Infectious Disease"/>
            <person name="Wu L."/>
            <person name="Ma J."/>
        </authorList>
    </citation>
    <scope>NUCLEOTIDE SEQUENCE [LARGE SCALE GENOMIC DNA]</scope>
    <source>
        <strain evidence="4">CCUG 53762</strain>
    </source>
</reference>
<dbReference type="CDD" id="cd16894">
    <property type="entry name" value="MltD-like"/>
    <property type="match status" value="1"/>
</dbReference>
<protein>
    <submittedName>
        <fullName evidence="3">Lytic transglycosylase domain-containing protein</fullName>
    </submittedName>
</protein>
<comment type="similarity">
    <text evidence="1">Belongs to the transglycosylase Slt family.</text>
</comment>
<evidence type="ECO:0000259" key="2">
    <source>
        <dbReference type="Pfam" id="PF01464"/>
    </source>
</evidence>
<dbReference type="InterPro" id="IPR023346">
    <property type="entry name" value="Lysozyme-like_dom_sf"/>
</dbReference>
<proteinExistence type="inferred from homology"/>